<dbReference type="GO" id="GO:0005975">
    <property type="term" value="P:carbohydrate metabolic process"/>
    <property type="evidence" value="ECO:0007669"/>
    <property type="project" value="InterPro"/>
</dbReference>
<reference evidence="4" key="1">
    <citation type="journal article" date="1991" name="Biochem. J. 280 ( Pt">
        <title>A classification of glycosyl hydrolases based on amino acid sequence similarities.</title>
        <authorList>
            <person name="Henrissat B."/>
        </authorList>
    </citation>
    <scope>NUCLEOTIDE SEQUENCE</scope>
</reference>
<comment type="similarity">
    <text evidence="1">Belongs to the glycosyl hydrolase 16 family.</text>
</comment>
<keyword evidence="3" id="KW-1185">Reference proteome</keyword>
<dbReference type="CDD" id="cd08023">
    <property type="entry name" value="GH16_laminarinase_like"/>
    <property type="match status" value="1"/>
</dbReference>
<dbReference type="OrthoDB" id="9809583at2"/>
<accession>A0A8B6X8T9</accession>
<name>A0A8B6X8T9_9BURK</name>
<feature type="domain" description="GH16" evidence="2">
    <location>
        <begin position="68"/>
        <end position="339"/>
    </location>
</feature>
<sequence length="342" mass="37068">MCLAPFCAASPRAALGRALAFAGAWLALVLAACSDLGPRPASVPTRIAERIELAIPVGAAPVGRCGQVETGAVTAPLALDLSFRDDFDRLVLGDAGWLPHFDLGRDPVTGGWRGADQPRNRTLPGNREQQVYADPGFTAGTGAPLVLDPFRVENGVLSIVAERLPARVATALPGFDYSSGLLSSRASFVQRYGYFEMRARIPAGKALWPAFWMLSAERVWPPEIDILEVVGQQPELMVTTAHWSLPEGRRGHGGCRTRLPDAWNGFHLFGALWTPERIVWFIDRRPVAQIATPAGFDRPMYLLLNLAVGGSMVGRADADTPVPARYDIDWVAAWKLPEPAAR</sequence>
<dbReference type="PROSITE" id="PS51762">
    <property type="entry name" value="GH16_2"/>
    <property type="match status" value="1"/>
</dbReference>
<evidence type="ECO:0000313" key="4">
    <source>
        <dbReference type="RefSeq" id="WP_051377879.1"/>
    </source>
</evidence>
<dbReference type="Pfam" id="PF00722">
    <property type="entry name" value="Glyco_hydro_16"/>
    <property type="match status" value="1"/>
</dbReference>
<dbReference type="GO" id="GO:0004553">
    <property type="term" value="F:hydrolase activity, hydrolyzing O-glycosyl compounds"/>
    <property type="evidence" value="ECO:0007669"/>
    <property type="project" value="InterPro"/>
</dbReference>
<dbReference type="InterPro" id="IPR013320">
    <property type="entry name" value="ConA-like_dom_sf"/>
</dbReference>
<evidence type="ECO:0000256" key="1">
    <source>
        <dbReference type="ARBA" id="ARBA00006865"/>
    </source>
</evidence>
<dbReference type="SUPFAM" id="SSF49899">
    <property type="entry name" value="Concanavalin A-like lectins/glucanases"/>
    <property type="match status" value="1"/>
</dbReference>
<evidence type="ECO:0000259" key="2">
    <source>
        <dbReference type="PROSITE" id="PS51762"/>
    </source>
</evidence>
<reference evidence="4" key="4">
    <citation type="submission" date="2025-08" db="UniProtKB">
        <authorList>
            <consortium name="RefSeq"/>
        </authorList>
    </citation>
    <scope>IDENTIFICATION</scope>
</reference>
<organism evidence="3 4">
    <name type="scientific">Derxia gummosa DSM 723</name>
    <dbReference type="NCBI Taxonomy" id="1121388"/>
    <lineage>
        <taxon>Bacteria</taxon>
        <taxon>Pseudomonadati</taxon>
        <taxon>Pseudomonadota</taxon>
        <taxon>Betaproteobacteria</taxon>
        <taxon>Burkholderiales</taxon>
        <taxon>Alcaligenaceae</taxon>
        <taxon>Derxia</taxon>
    </lineage>
</organism>
<dbReference type="AlphaFoldDB" id="A0A8B6X8T9"/>
<keyword evidence="4" id="KW-0378">Hydrolase</keyword>
<dbReference type="RefSeq" id="WP_051377879.1">
    <property type="nucleotide sequence ID" value="NZ_AXWS01000007.1"/>
</dbReference>
<dbReference type="InterPro" id="IPR050546">
    <property type="entry name" value="Glycosyl_Hydrlase_16"/>
</dbReference>
<dbReference type="EC" id="3.2.1.-" evidence="4"/>
<proteinExistence type="inferred from homology"/>
<dbReference type="PANTHER" id="PTHR10963">
    <property type="entry name" value="GLYCOSYL HYDROLASE-RELATED"/>
    <property type="match status" value="1"/>
</dbReference>
<dbReference type="Proteomes" id="UP000675920">
    <property type="component" value="Unplaced"/>
</dbReference>
<reference evidence="4" key="2">
    <citation type="journal article" date="1995" name="Structure">
        <title>Structures and mechanisms of glycosyl hydrolases.</title>
        <authorList>
            <person name="Davies G."/>
            <person name="Henrissat B."/>
        </authorList>
    </citation>
    <scope>NUCLEOTIDE SEQUENCE</scope>
</reference>
<dbReference type="PANTHER" id="PTHR10963:SF55">
    <property type="entry name" value="GLYCOSIDE HYDROLASE FAMILY 16 PROTEIN"/>
    <property type="match status" value="1"/>
</dbReference>
<evidence type="ECO:0000313" key="3">
    <source>
        <dbReference type="Proteomes" id="UP000675920"/>
    </source>
</evidence>
<reference evidence="4" key="3">
    <citation type="journal article" date="1996" name="Biochem. J. 316 ( Pt">
        <title>Updating the sequence-based classification of glycosyl hydrolases.</title>
        <authorList>
            <person name="Henrissat B."/>
            <person name="Bairoch A."/>
        </authorList>
    </citation>
    <scope>NUCLEOTIDE SEQUENCE</scope>
</reference>
<dbReference type="InterPro" id="IPR000757">
    <property type="entry name" value="Beta-glucanase-like"/>
</dbReference>
<dbReference type="Gene3D" id="2.60.120.200">
    <property type="match status" value="1"/>
</dbReference>
<protein>
    <submittedName>
        <fullName evidence="4">Glycoside hydrolase family 16 protein</fullName>
        <ecNumber evidence="4">3.2.1.-</ecNumber>
    </submittedName>
</protein>